<organism evidence="2 3">
    <name type="scientific">Prorocentrum cordatum</name>
    <dbReference type="NCBI Taxonomy" id="2364126"/>
    <lineage>
        <taxon>Eukaryota</taxon>
        <taxon>Sar</taxon>
        <taxon>Alveolata</taxon>
        <taxon>Dinophyceae</taxon>
        <taxon>Prorocentrales</taxon>
        <taxon>Prorocentraceae</taxon>
        <taxon>Prorocentrum</taxon>
    </lineage>
</organism>
<comment type="caution">
    <text evidence="2">The sequence shown here is derived from an EMBL/GenBank/DDBJ whole genome shotgun (WGS) entry which is preliminary data.</text>
</comment>
<dbReference type="Proteomes" id="UP001189429">
    <property type="component" value="Unassembled WGS sequence"/>
</dbReference>
<protein>
    <submittedName>
        <fullName evidence="2">Uncharacterized protein</fullName>
    </submittedName>
</protein>
<proteinExistence type="predicted"/>
<feature type="region of interest" description="Disordered" evidence="1">
    <location>
        <begin position="117"/>
        <end position="179"/>
    </location>
</feature>
<evidence type="ECO:0000256" key="1">
    <source>
        <dbReference type="SAM" id="MobiDB-lite"/>
    </source>
</evidence>
<feature type="region of interest" description="Disordered" evidence="1">
    <location>
        <begin position="221"/>
        <end position="285"/>
    </location>
</feature>
<gene>
    <name evidence="2" type="ORF">PCOR1329_LOCUS85228</name>
</gene>
<evidence type="ECO:0000313" key="3">
    <source>
        <dbReference type="Proteomes" id="UP001189429"/>
    </source>
</evidence>
<feature type="compositionally biased region" description="Low complexity" evidence="1">
    <location>
        <begin position="158"/>
        <end position="175"/>
    </location>
</feature>
<dbReference type="EMBL" id="CAUYUJ010022557">
    <property type="protein sequence ID" value="CAK0911308.1"/>
    <property type="molecule type" value="Genomic_DNA"/>
</dbReference>
<reference evidence="2" key="1">
    <citation type="submission" date="2023-10" db="EMBL/GenBank/DDBJ databases">
        <authorList>
            <person name="Chen Y."/>
            <person name="Shah S."/>
            <person name="Dougan E. K."/>
            <person name="Thang M."/>
            <person name="Chan C."/>
        </authorList>
    </citation>
    <scope>NUCLEOTIDE SEQUENCE [LARGE SCALE GENOMIC DNA]</scope>
</reference>
<evidence type="ECO:0000313" key="2">
    <source>
        <dbReference type="EMBL" id="CAK0911308.1"/>
    </source>
</evidence>
<keyword evidence="3" id="KW-1185">Reference proteome</keyword>
<feature type="compositionally biased region" description="Low complexity" evidence="1">
    <location>
        <begin position="250"/>
        <end position="285"/>
    </location>
</feature>
<accession>A0ABN9YEQ2</accession>
<sequence>MAAVRQLSCGGCSRTCTRKDNEWSGAGVQQNAAKGDPGRGGYQLMTSYAPGAHGGGNYTLEAADAPATADTCPPIARKLCLGSVVVLACSLAAAYELHARGLLRPRGLRTPWAAGGGPLPGGVAPEPPAVPRGAEGGAGSAPGLAPERQMEQPPPPSTRGAGVGAEAAGQAATTTPQPYDCLKDFLDWERLWPPKKQAYCCWQYEYGCLAAAPEVWASPSTQALAAPPPPPSEALQAEAAPALPPPPPRAAAAQGAPPAPPAASAASPARGASARAARLGGAAAQESEAVKRSRVQYLASRFGRPGSCRAALATVSRDCAACAACPLEEAGCQDPAPEASGSGVAPRPDVGEQRGADAVDLAAALLNCSAGDRRRGCQGGLTTNVMRTMNRTVSGRAIFLAASRGEVS</sequence>
<name>A0ABN9YEQ2_9DINO</name>